<keyword evidence="1" id="KW-0812">Transmembrane</keyword>
<sequence>MIKLLKHSSAFLAAIVLCICLGLLIAPAIALYLNALGIGHGSLFLTILIISFVSSFSLFLVQKQKQFHP</sequence>
<comment type="caution">
    <text evidence="2">The sequence shown here is derived from an EMBL/GenBank/DDBJ whole genome shotgun (WGS) entry which is preliminary data.</text>
</comment>
<keyword evidence="1" id="KW-0472">Membrane</keyword>
<feature type="transmembrane region" description="Helical" evidence="1">
    <location>
        <begin position="40"/>
        <end position="61"/>
    </location>
</feature>
<evidence type="ECO:0000313" key="2">
    <source>
        <dbReference type="EMBL" id="KKK63598.1"/>
    </source>
</evidence>
<proteinExistence type="predicted"/>
<accession>A0A0F8X3U4</accession>
<dbReference type="EMBL" id="LAZR01061429">
    <property type="protein sequence ID" value="KKK63598.1"/>
    <property type="molecule type" value="Genomic_DNA"/>
</dbReference>
<keyword evidence="1" id="KW-1133">Transmembrane helix</keyword>
<organism evidence="2">
    <name type="scientific">marine sediment metagenome</name>
    <dbReference type="NCBI Taxonomy" id="412755"/>
    <lineage>
        <taxon>unclassified sequences</taxon>
        <taxon>metagenomes</taxon>
        <taxon>ecological metagenomes</taxon>
    </lineage>
</organism>
<reference evidence="2" key="1">
    <citation type="journal article" date="2015" name="Nature">
        <title>Complex archaea that bridge the gap between prokaryotes and eukaryotes.</title>
        <authorList>
            <person name="Spang A."/>
            <person name="Saw J.H."/>
            <person name="Jorgensen S.L."/>
            <person name="Zaremba-Niedzwiedzka K."/>
            <person name="Martijn J."/>
            <person name="Lind A.E."/>
            <person name="van Eijk R."/>
            <person name="Schleper C."/>
            <person name="Guy L."/>
            <person name="Ettema T.J."/>
        </authorList>
    </citation>
    <scope>NUCLEOTIDE SEQUENCE</scope>
</reference>
<evidence type="ECO:0000256" key="1">
    <source>
        <dbReference type="SAM" id="Phobius"/>
    </source>
</evidence>
<gene>
    <name evidence="2" type="ORF">LCGC14_2992680</name>
</gene>
<protein>
    <submittedName>
        <fullName evidence="2">Uncharacterized protein</fullName>
    </submittedName>
</protein>
<dbReference type="AlphaFoldDB" id="A0A0F8X3U4"/>
<name>A0A0F8X3U4_9ZZZZ</name>